<name>A0ABS8P2W8_9PSEU</name>
<dbReference type="PANTHER" id="PTHR36837:SF2">
    <property type="entry name" value="POLY(3-HYDROXYALKANOATE) POLYMERASE SUBUNIT PHAC"/>
    <property type="match status" value="1"/>
</dbReference>
<dbReference type="GO" id="GO:0016787">
    <property type="term" value="F:hydrolase activity"/>
    <property type="evidence" value="ECO:0007669"/>
    <property type="project" value="UniProtKB-KW"/>
</dbReference>
<evidence type="ECO:0000259" key="2">
    <source>
        <dbReference type="Pfam" id="PF00561"/>
    </source>
</evidence>
<feature type="compositionally biased region" description="Basic residues" evidence="1">
    <location>
        <begin position="383"/>
        <end position="392"/>
    </location>
</feature>
<evidence type="ECO:0000313" key="4">
    <source>
        <dbReference type="Proteomes" id="UP001199469"/>
    </source>
</evidence>
<protein>
    <submittedName>
        <fullName evidence="3">Alpha/beta hydrolase</fullName>
    </submittedName>
</protein>
<dbReference type="RefSeq" id="WP_230730284.1">
    <property type="nucleotide sequence ID" value="NZ_JAJNDB010000001.1"/>
</dbReference>
<keyword evidence="3" id="KW-0378">Hydrolase</keyword>
<reference evidence="3 4" key="1">
    <citation type="submission" date="2021-11" db="EMBL/GenBank/DDBJ databases">
        <title>Draft genome sequence of Actinomycetospora sp. SF1 isolated from the rhizosphere soil.</title>
        <authorList>
            <person name="Duangmal K."/>
            <person name="Chantavorakit T."/>
        </authorList>
    </citation>
    <scope>NUCLEOTIDE SEQUENCE [LARGE SCALE GENOMIC DNA]</scope>
    <source>
        <strain evidence="3 4">TBRC 5722</strain>
    </source>
</reference>
<evidence type="ECO:0000256" key="1">
    <source>
        <dbReference type="SAM" id="MobiDB-lite"/>
    </source>
</evidence>
<comment type="caution">
    <text evidence="3">The sequence shown here is derived from an EMBL/GenBank/DDBJ whole genome shotgun (WGS) entry which is preliminary data.</text>
</comment>
<feature type="region of interest" description="Disordered" evidence="1">
    <location>
        <begin position="378"/>
        <end position="441"/>
    </location>
</feature>
<accession>A0ABS8P2W8</accession>
<dbReference type="Pfam" id="PF00561">
    <property type="entry name" value="Abhydrolase_1"/>
    <property type="match status" value="1"/>
</dbReference>
<keyword evidence="4" id="KW-1185">Reference proteome</keyword>
<evidence type="ECO:0000313" key="3">
    <source>
        <dbReference type="EMBL" id="MCD2192599.1"/>
    </source>
</evidence>
<feature type="compositionally biased region" description="Basic residues" evidence="1">
    <location>
        <begin position="422"/>
        <end position="441"/>
    </location>
</feature>
<gene>
    <name evidence="3" type="ORF">LQ327_04245</name>
</gene>
<dbReference type="SUPFAM" id="SSF53474">
    <property type="entry name" value="alpha/beta-Hydrolases"/>
    <property type="match status" value="1"/>
</dbReference>
<dbReference type="InterPro" id="IPR000073">
    <property type="entry name" value="AB_hydrolase_1"/>
</dbReference>
<organism evidence="3 4">
    <name type="scientific">Actinomycetospora endophytica</name>
    <dbReference type="NCBI Taxonomy" id="2291215"/>
    <lineage>
        <taxon>Bacteria</taxon>
        <taxon>Bacillati</taxon>
        <taxon>Actinomycetota</taxon>
        <taxon>Actinomycetes</taxon>
        <taxon>Pseudonocardiales</taxon>
        <taxon>Pseudonocardiaceae</taxon>
        <taxon>Actinomycetospora</taxon>
    </lineage>
</organism>
<dbReference type="InterPro" id="IPR029058">
    <property type="entry name" value="AB_hydrolase_fold"/>
</dbReference>
<dbReference type="EMBL" id="JAJNDB010000001">
    <property type="protein sequence ID" value="MCD2192599.1"/>
    <property type="molecule type" value="Genomic_DNA"/>
</dbReference>
<dbReference type="PANTHER" id="PTHR36837">
    <property type="entry name" value="POLY(3-HYDROXYALKANOATE) POLYMERASE SUBUNIT PHAC"/>
    <property type="match status" value="1"/>
</dbReference>
<feature type="domain" description="AB hydrolase-1" evidence="2">
    <location>
        <begin position="115"/>
        <end position="330"/>
    </location>
</feature>
<sequence length="441" mass="46122">MITPGTLARALTNVRDRVLEGPIADLRRMPRVAIDTGPTDPDAWAVGRAHGLARAGQVSTYRYAVHPTARLRGAPVLLVSPLGACGVAFDLRRGCSLVEHLVGEGRHVHQVDDEDLVGHGAPSPGSPSDLTRWVDDILPHVVRLVSAHHDGAPVHVIGWSVGALTSLLAAADDPTLPIASLTAIATPFALDHVPESIPPRPLAVAAGGPVLATLQTLLGLVPTVPPVPEFLSAGAVGAFVTTPLTVLSHLADRDFLAQLEAVDDLRALVGAQAQLVGATYHAMVGPGELERGLVSVGGRQIDLGALRRPVLLVSGEDDVVVPPRAVRFGSTVLSGADTSLMTAPGGHLGVVCGRASRDRLWPALCAFLDRHDPVVGIEGDRRPSRRPRRAVRRPLPPATTAPEAAADAVDEAPDVPAAPARRAGRRPRPAPKPATRTRGRD</sequence>
<dbReference type="Gene3D" id="3.40.50.1820">
    <property type="entry name" value="alpha/beta hydrolase"/>
    <property type="match status" value="1"/>
</dbReference>
<proteinExistence type="predicted"/>
<dbReference type="InterPro" id="IPR051321">
    <property type="entry name" value="PHA/PHB_synthase"/>
</dbReference>
<dbReference type="Proteomes" id="UP001199469">
    <property type="component" value="Unassembled WGS sequence"/>
</dbReference>